<name>A0A5R8WVF6_9BACT</name>
<evidence type="ECO:0000313" key="3">
    <source>
        <dbReference type="EMBL" id="TLM95463.1"/>
    </source>
</evidence>
<feature type="domain" description="DUF6089" evidence="2">
    <location>
        <begin position="27"/>
        <end position="157"/>
    </location>
</feature>
<comment type="caution">
    <text evidence="3">The sequence shown here is derived from an EMBL/GenBank/DDBJ whole genome shotgun (WGS) entry which is preliminary data.</text>
</comment>
<accession>A0A5R8WVF6</accession>
<feature type="chain" id="PRO_5024441616" description="DUF6089 domain-containing protein" evidence="1">
    <location>
        <begin position="25"/>
        <end position="310"/>
    </location>
</feature>
<dbReference type="Proteomes" id="UP000305517">
    <property type="component" value="Unassembled WGS sequence"/>
</dbReference>
<keyword evidence="1" id="KW-0732">Signal</keyword>
<sequence length="310" mass="34364">MKKLLTLTLTLVLALVLVTNQASAQQFSKRKQYNSVGLSLNAMNYFGDVVPKPSITSLRFAATRPNIGLSFTRRFAPRISARAALSYGRITGDDFKAADDTDPDAKYRYNRNMSFRNDIVEFSAVGIFDLIENRNNYLKRPDFVPYVFAGVAVYHHNPKGLVGANGVTGSGFGLNDGDWVALQPLGTEGQRLNGDGAYTLWQFSIPFGGGVRYKLNKSFDLGLEIGWRKTFTDYLDDVSGNYYGYRALESGAAQYFGGGNVKNPADRGEFANFNAPGSMRGKSNEKDWYIVTGLTLNYILAPRIKSPKFR</sequence>
<reference evidence="3 4" key="1">
    <citation type="submission" date="2019-05" db="EMBL/GenBank/DDBJ databases">
        <title>Hymenobacter edaphi sp. nov., isolated from abandoned arsenic-contaminated farmland soil.</title>
        <authorList>
            <person name="Nie L."/>
        </authorList>
    </citation>
    <scope>NUCLEOTIDE SEQUENCE [LARGE SCALE GENOMIC DNA]</scope>
    <source>
        <strain evidence="3 4">1-3-3-8</strain>
    </source>
</reference>
<gene>
    <name evidence="3" type="ORF">FDY95_06655</name>
</gene>
<evidence type="ECO:0000256" key="1">
    <source>
        <dbReference type="SAM" id="SignalP"/>
    </source>
</evidence>
<evidence type="ECO:0000259" key="2">
    <source>
        <dbReference type="Pfam" id="PF19573"/>
    </source>
</evidence>
<dbReference type="Pfam" id="PF19573">
    <property type="entry name" value="DUF6089"/>
    <property type="match status" value="1"/>
</dbReference>
<dbReference type="EMBL" id="VAJM01000002">
    <property type="protein sequence ID" value="TLM95463.1"/>
    <property type="molecule type" value="Genomic_DNA"/>
</dbReference>
<keyword evidence="4" id="KW-1185">Reference proteome</keyword>
<evidence type="ECO:0000313" key="4">
    <source>
        <dbReference type="Proteomes" id="UP000305517"/>
    </source>
</evidence>
<feature type="signal peptide" evidence="1">
    <location>
        <begin position="1"/>
        <end position="24"/>
    </location>
</feature>
<dbReference type="InterPro" id="IPR045743">
    <property type="entry name" value="DUF6089"/>
</dbReference>
<dbReference type="OrthoDB" id="654178at2"/>
<protein>
    <recommendedName>
        <fullName evidence="2">DUF6089 domain-containing protein</fullName>
    </recommendedName>
</protein>
<dbReference type="AlphaFoldDB" id="A0A5R8WVF6"/>
<dbReference type="Gene3D" id="2.40.160.20">
    <property type="match status" value="1"/>
</dbReference>
<organism evidence="3 4">
    <name type="scientific">Hymenobacter jeollabukensis</name>
    <dbReference type="NCBI Taxonomy" id="2025313"/>
    <lineage>
        <taxon>Bacteria</taxon>
        <taxon>Pseudomonadati</taxon>
        <taxon>Bacteroidota</taxon>
        <taxon>Cytophagia</taxon>
        <taxon>Cytophagales</taxon>
        <taxon>Hymenobacteraceae</taxon>
        <taxon>Hymenobacter</taxon>
    </lineage>
</organism>
<proteinExistence type="predicted"/>